<name>A0A444L7B1_METS7</name>
<dbReference type="InterPro" id="IPR051550">
    <property type="entry name" value="SCF-Subunits/Alg-Epimerases"/>
</dbReference>
<evidence type="ECO:0000259" key="5">
    <source>
        <dbReference type="Pfam" id="PF13229"/>
    </source>
</evidence>
<dbReference type="PANTHER" id="PTHR22990:SF15">
    <property type="entry name" value="F-BOX ONLY PROTEIN 10"/>
    <property type="match status" value="1"/>
</dbReference>
<accession>A0A444L7B1</accession>
<feature type="transmembrane region" description="Helical" evidence="4">
    <location>
        <begin position="479"/>
        <end position="500"/>
    </location>
</feature>
<protein>
    <recommendedName>
        <fullName evidence="5">Right handed beta helix domain-containing protein</fullName>
    </recommendedName>
</protein>
<evidence type="ECO:0000313" key="7">
    <source>
        <dbReference type="Proteomes" id="UP000288215"/>
    </source>
</evidence>
<evidence type="ECO:0000256" key="4">
    <source>
        <dbReference type="SAM" id="Phobius"/>
    </source>
</evidence>
<dbReference type="InterPro" id="IPR006626">
    <property type="entry name" value="PbH1"/>
</dbReference>
<dbReference type="AlphaFoldDB" id="A0A444L7B1"/>
<dbReference type="InterPro" id="IPR011050">
    <property type="entry name" value="Pectin_lyase_fold/virulence"/>
</dbReference>
<dbReference type="SUPFAM" id="SSF51126">
    <property type="entry name" value="Pectin lyase-like"/>
    <property type="match status" value="1"/>
</dbReference>
<dbReference type="Proteomes" id="UP000288215">
    <property type="component" value="Unassembled WGS sequence"/>
</dbReference>
<evidence type="ECO:0000256" key="2">
    <source>
        <dbReference type="ARBA" id="ARBA00022737"/>
    </source>
</evidence>
<comment type="pathway">
    <text evidence="1">Protein modification; protein ubiquitination.</text>
</comment>
<comment type="caution">
    <text evidence="6">The sequence shown here is derived from an EMBL/GenBank/DDBJ whole genome shotgun (WGS) entry which is preliminary data.</text>
</comment>
<dbReference type="InterPro" id="IPR012334">
    <property type="entry name" value="Pectin_lyas_fold"/>
</dbReference>
<proteinExistence type="predicted"/>
<evidence type="ECO:0000313" key="6">
    <source>
        <dbReference type="EMBL" id="RWX73472.1"/>
    </source>
</evidence>
<evidence type="ECO:0000256" key="3">
    <source>
        <dbReference type="ARBA" id="ARBA00022786"/>
    </source>
</evidence>
<keyword evidence="4" id="KW-1133">Transmembrane helix</keyword>
<dbReference type="PANTHER" id="PTHR22990">
    <property type="entry name" value="F-BOX ONLY PROTEIN"/>
    <property type="match status" value="1"/>
</dbReference>
<keyword evidence="3" id="KW-0833">Ubl conjugation pathway</keyword>
<gene>
    <name evidence="6" type="ORF">Metus_1446</name>
</gene>
<keyword evidence="4" id="KW-0472">Membrane</keyword>
<keyword evidence="4" id="KW-0812">Transmembrane</keyword>
<dbReference type="InterPro" id="IPR022441">
    <property type="entry name" value="Para_beta_helix_rpt-2"/>
</dbReference>
<dbReference type="Pfam" id="PF13229">
    <property type="entry name" value="Beta_helix"/>
    <property type="match status" value="1"/>
</dbReference>
<evidence type="ECO:0000256" key="1">
    <source>
        <dbReference type="ARBA" id="ARBA00004906"/>
    </source>
</evidence>
<dbReference type="Gene3D" id="2.160.20.10">
    <property type="entry name" value="Single-stranded right-handed beta-helix, Pectin lyase-like"/>
    <property type="match status" value="2"/>
</dbReference>
<organism evidence="6 7">
    <name type="scientific">Methanosuratincola subterraneus</name>
    <dbReference type="NCBI Taxonomy" id="2593994"/>
    <lineage>
        <taxon>Archaea</taxon>
        <taxon>Thermoproteota</taxon>
        <taxon>Methanosuratincolia</taxon>
        <taxon>Candidatus Methanomethylicales</taxon>
        <taxon>Candidatus Methanomethylicaceae</taxon>
        <taxon>Candidatus Methanosuratincola (ex Vanwonterghem et al. 2016)</taxon>
    </lineage>
</organism>
<dbReference type="SMART" id="SM00710">
    <property type="entry name" value="PbH1"/>
    <property type="match status" value="9"/>
</dbReference>
<keyword evidence="2" id="KW-0677">Repeat</keyword>
<dbReference type="NCBIfam" id="TIGR03804">
    <property type="entry name" value="para_beta_helix"/>
    <property type="match status" value="4"/>
</dbReference>
<sequence length="504" mass="51716">MCLTLALLFAFQLPSGASAAPASLQYRAPIEIVGNSAFTSANGVVSGSGTASDPYVIEGYSIAANLTPGITISNTNAHFIVRNCNIQGTWLYAGIMLQNATNGRVENNTISRCLDGVVIYSSTKISVLNNSISDSSYGVRAESSSNNTISGNTLTDNVIGAFLSMSDANNVSNNVLTNSSQGIHLFSSSGNTVSNNKLTDTDEGITLSISNNNAVKNNLLINTTQGISLFFSSSNTVTGNTIVKGPKSISVDSLSTNNTISNNTFLDELAKQNASLSLQPSASSVNVGTAITLSGSLAPAQPGTVSIYLSINGSAATLLSNETLVGGAFSRGFNLTQAGTYSFYAYWAGNDAYNPARSPNVTVTATSPQKATPVITISASKTSVTLGAGQVVIPITGSISPFVSPAQITIRVTSPSGQVTSIPVNATASTFSANVTVDKAGTWSIQVQLAGNDAYNPASSSVMSISVQEAQPAGGDNTMLFAAAGVVVAAAVVAALFFLLKKRK</sequence>
<dbReference type="InterPro" id="IPR039448">
    <property type="entry name" value="Beta_helix"/>
</dbReference>
<feature type="domain" description="Right handed beta helix" evidence="5">
    <location>
        <begin position="116"/>
        <end position="265"/>
    </location>
</feature>
<dbReference type="EMBL" id="RXGA01000003">
    <property type="protein sequence ID" value="RWX73472.1"/>
    <property type="molecule type" value="Genomic_DNA"/>
</dbReference>
<reference evidence="6 7" key="1">
    <citation type="submission" date="2018-12" db="EMBL/GenBank/DDBJ databases">
        <title>The complete genome of the methanogenic archaea of the candidate phylum Verstraetearchaeota, obtained from the metagenome of underground thermal water.</title>
        <authorList>
            <person name="Kadnikov V.V."/>
            <person name="Mardanov A.V."/>
            <person name="Beletsky A.V."/>
            <person name="Karnachuk O.V."/>
            <person name="Ravin N.V."/>
        </authorList>
    </citation>
    <scope>NUCLEOTIDE SEQUENCE [LARGE SCALE GENOMIC DNA]</scope>
    <source>
        <strain evidence="6">Ch88</strain>
    </source>
</reference>